<dbReference type="Proteomes" id="UP000331127">
    <property type="component" value="Unassembled WGS sequence"/>
</dbReference>
<evidence type="ECO:0000313" key="3">
    <source>
        <dbReference type="Proteomes" id="UP000331127"/>
    </source>
</evidence>
<accession>A0A5M3WGH3</accession>
<proteinExistence type="predicted"/>
<organism evidence="2 3">
    <name type="scientific">Acrocarpospora macrocephala</name>
    <dbReference type="NCBI Taxonomy" id="150177"/>
    <lineage>
        <taxon>Bacteria</taxon>
        <taxon>Bacillati</taxon>
        <taxon>Actinomycetota</taxon>
        <taxon>Actinomycetes</taxon>
        <taxon>Streptosporangiales</taxon>
        <taxon>Streptosporangiaceae</taxon>
        <taxon>Acrocarpospora</taxon>
    </lineage>
</organism>
<feature type="compositionally biased region" description="Polar residues" evidence="1">
    <location>
        <begin position="85"/>
        <end position="100"/>
    </location>
</feature>
<reference evidence="2 3" key="1">
    <citation type="submission" date="2019-10" db="EMBL/GenBank/DDBJ databases">
        <title>Whole genome shotgun sequence of Acrocarpospora macrocephala NBRC 16266.</title>
        <authorList>
            <person name="Ichikawa N."/>
            <person name="Kimura A."/>
            <person name="Kitahashi Y."/>
            <person name="Komaki H."/>
            <person name="Oguchi A."/>
        </authorList>
    </citation>
    <scope>NUCLEOTIDE SEQUENCE [LARGE SCALE GENOMIC DNA]</scope>
    <source>
        <strain evidence="2 3">NBRC 16266</strain>
    </source>
</reference>
<dbReference type="OrthoDB" id="9932628at2"/>
<dbReference type="RefSeq" id="WP_155353102.1">
    <property type="nucleotide sequence ID" value="NZ_BAAAHL010000012.1"/>
</dbReference>
<gene>
    <name evidence="2" type="ORF">Amac_009840</name>
</gene>
<protein>
    <submittedName>
        <fullName evidence="2">Uncharacterized protein</fullName>
    </submittedName>
</protein>
<sequence>MTDQMPGGLERVLADIQQRLARLERDARTIAATPVAKASAPFFIPDGSPGTPSGGFVAYGSSGEPRFKTSSGDVIALPAGDVSDHTMTSSSVSNPPTQSQVNAIRTDVSNLSQQFNNALASLRADNVIG</sequence>
<name>A0A5M3WGH3_9ACTN</name>
<feature type="region of interest" description="Disordered" evidence="1">
    <location>
        <begin position="78"/>
        <end position="100"/>
    </location>
</feature>
<keyword evidence="3" id="KW-1185">Reference proteome</keyword>
<dbReference type="AlphaFoldDB" id="A0A5M3WGH3"/>
<dbReference type="EMBL" id="BLAE01000006">
    <property type="protein sequence ID" value="GES07389.1"/>
    <property type="molecule type" value="Genomic_DNA"/>
</dbReference>
<evidence type="ECO:0000313" key="2">
    <source>
        <dbReference type="EMBL" id="GES07389.1"/>
    </source>
</evidence>
<comment type="caution">
    <text evidence="2">The sequence shown here is derived from an EMBL/GenBank/DDBJ whole genome shotgun (WGS) entry which is preliminary data.</text>
</comment>
<evidence type="ECO:0000256" key="1">
    <source>
        <dbReference type="SAM" id="MobiDB-lite"/>
    </source>
</evidence>